<proteinExistence type="predicted"/>
<sequence length="469" mass="55062">MKKRINSEKEFVDFVCTLSGYNGKYKQLLLASPFGCRNPEFNSLLVKRINIVSLVFLFFIELALMLISPIYSVIKLSVYGRSIYYKAKKKGDYCIVMSDSLYKQGIENYIDSTDIDNSSEFRFSYRKRNGMEKKTYLNASTIVRRAIELNIMGIKYFSKVRLNYSGLFKCVLIIKYLTYVNRLSWTSYYNLRFLINDCFKEEEFRAIYYPHEMFSESIVLWEVFSTKRIKTITIQHTTISRGKLYYFRDDSEWELGLKGPDVFIVNTEFDYKNLKEFFPRSTNLIALSSPRIKSNYLNKRTKNIIVENNILLITTGTWFEVRKVLLFALNILLFNRTYKGNINIRLHPFAKLSLFNRCIRYFLSLSKRVCLEHRNLDAQLEEVGAVIGCGTTLLYELAISGENVRIINDDDFYYYHDVSFFKDEVLINGFNSDVLLPLSPLDDSKKEILQDIFREKELYSSIFKVVSCG</sequence>
<organism evidence="2">
    <name type="scientific">Vibrio parahaemolyticus</name>
    <dbReference type="NCBI Taxonomy" id="670"/>
    <lineage>
        <taxon>Bacteria</taxon>
        <taxon>Pseudomonadati</taxon>
        <taxon>Pseudomonadota</taxon>
        <taxon>Gammaproteobacteria</taxon>
        <taxon>Vibrionales</taxon>
        <taxon>Vibrionaceae</taxon>
        <taxon>Vibrio</taxon>
    </lineage>
</organism>
<evidence type="ECO:0000256" key="1">
    <source>
        <dbReference type="SAM" id="Phobius"/>
    </source>
</evidence>
<feature type="transmembrane region" description="Helical" evidence="1">
    <location>
        <begin position="51"/>
        <end position="74"/>
    </location>
</feature>
<keyword evidence="1" id="KW-1133">Transmembrane helix</keyword>
<dbReference type="AlphaFoldDB" id="A0A5P4S869"/>
<protein>
    <submittedName>
        <fullName evidence="2">Uncharacterized protein</fullName>
    </submittedName>
</protein>
<keyword evidence="1" id="KW-0472">Membrane</keyword>
<dbReference type="EMBL" id="MK482101">
    <property type="protein sequence ID" value="QFC18480.1"/>
    <property type="molecule type" value="Genomic_DNA"/>
</dbReference>
<reference evidence="2" key="1">
    <citation type="journal article" date="2019" name="Int. J. Food Microbiol.">
        <title>Developing a novel molecular serotyping system based on capsular polysaccharide synthesis gene clusters of Vibrio parahaemolyticus.</title>
        <authorList>
            <person name="Pang Y."/>
            <person name="Guo X."/>
            <person name="Tian X."/>
            <person name="Liu F."/>
            <person name="Wang L."/>
            <person name="Wu J."/>
            <person name="Zhang S."/>
            <person name="Li S."/>
            <person name="Liu B."/>
        </authorList>
    </citation>
    <scope>NUCLEOTIDE SEQUENCE</scope>
    <source>
        <strain evidence="2">G2888</strain>
    </source>
</reference>
<evidence type="ECO:0000313" key="2">
    <source>
        <dbReference type="EMBL" id="QFC18480.1"/>
    </source>
</evidence>
<keyword evidence="1" id="KW-0812">Transmembrane</keyword>
<accession>A0A5P4S869</accession>
<name>A0A5P4S869_VIBPH</name>
<dbReference type="RefSeq" id="WP_025630491.1">
    <property type="nucleotide sequence ID" value="NZ_JAMPYJ010000043.1"/>
</dbReference>
<dbReference type="SUPFAM" id="SSF53756">
    <property type="entry name" value="UDP-Glycosyltransferase/glycogen phosphorylase"/>
    <property type="match status" value="1"/>
</dbReference>